<dbReference type="EMBL" id="JACHJP010000011">
    <property type="protein sequence ID" value="MBB4919718.1"/>
    <property type="molecule type" value="Genomic_DNA"/>
</dbReference>
<dbReference type="AlphaFoldDB" id="A0A7W7QUG0"/>
<evidence type="ECO:0000313" key="3">
    <source>
        <dbReference type="Proteomes" id="UP000552644"/>
    </source>
</evidence>
<proteinExistence type="predicted"/>
<comment type="caution">
    <text evidence="2">The sequence shown here is derived from an EMBL/GenBank/DDBJ whole genome shotgun (WGS) entry which is preliminary data.</text>
</comment>
<evidence type="ECO:0000313" key="2">
    <source>
        <dbReference type="EMBL" id="MBB4919718.1"/>
    </source>
</evidence>
<dbReference type="RefSeq" id="WP_184722435.1">
    <property type="nucleotide sequence ID" value="NZ_JACHJP010000011.1"/>
</dbReference>
<sequence length="74" mass="8548">MAVRLRTWRRRGCPQEREPQEPRSRGSSPAGRDWRGVDLGVRDEKIEDVLDLFARLMTTKLIGPARCKSADKRL</sequence>
<feature type="compositionally biased region" description="Basic residues" evidence="1">
    <location>
        <begin position="1"/>
        <end position="12"/>
    </location>
</feature>
<keyword evidence="3" id="KW-1185">Reference proteome</keyword>
<reference evidence="2 3" key="1">
    <citation type="submission" date="2020-08" db="EMBL/GenBank/DDBJ databases">
        <title>Genomic Encyclopedia of Type Strains, Phase III (KMG-III): the genomes of soil and plant-associated and newly described type strains.</title>
        <authorList>
            <person name="Whitman W."/>
        </authorList>
    </citation>
    <scope>NUCLEOTIDE SEQUENCE [LARGE SCALE GENOMIC DNA]</scope>
    <source>
        <strain evidence="2 3">CECT 8840</strain>
    </source>
</reference>
<protein>
    <submittedName>
        <fullName evidence="2">Uncharacterized protein</fullName>
    </submittedName>
</protein>
<name>A0A7W7QUG0_9ACTN</name>
<evidence type="ECO:0000256" key="1">
    <source>
        <dbReference type="SAM" id="MobiDB-lite"/>
    </source>
</evidence>
<gene>
    <name evidence="2" type="ORF">FHS44_006862</name>
</gene>
<feature type="compositionally biased region" description="Basic and acidic residues" evidence="1">
    <location>
        <begin position="13"/>
        <end position="24"/>
    </location>
</feature>
<accession>A0A7W7QUG0</accession>
<organism evidence="2 3">
    <name type="scientific">Streptosporangium saharense</name>
    <dbReference type="NCBI Taxonomy" id="1706840"/>
    <lineage>
        <taxon>Bacteria</taxon>
        <taxon>Bacillati</taxon>
        <taxon>Actinomycetota</taxon>
        <taxon>Actinomycetes</taxon>
        <taxon>Streptosporangiales</taxon>
        <taxon>Streptosporangiaceae</taxon>
        <taxon>Streptosporangium</taxon>
    </lineage>
</organism>
<dbReference type="Proteomes" id="UP000552644">
    <property type="component" value="Unassembled WGS sequence"/>
</dbReference>
<feature type="region of interest" description="Disordered" evidence="1">
    <location>
        <begin position="1"/>
        <end position="36"/>
    </location>
</feature>